<proteinExistence type="predicted"/>
<name>A0A1V8P4V5_CITBR</name>
<evidence type="ECO:0000313" key="4">
    <source>
        <dbReference type="Proteomes" id="UP000192573"/>
    </source>
</evidence>
<dbReference type="Proteomes" id="UP000192573">
    <property type="component" value="Unassembled WGS sequence"/>
</dbReference>
<dbReference type="Pfam" id="PF01814">
    <property type="entry name" value="Hemerythrin"/>
    <property type="match status" value="1"/>
</dbReference>
<dbReference type="Proteomes" id="UP001058317">
    <property type="component" value="Chromosome"/>
</dbReference>
<evidence type="ECO:0000259" key="1">
    <source>
        <dbReference type="Pfam" id="PF01814"/>
    </source>
</evidence>
<dbReference type="AlphaFoldDB" id="A0A1V8P4V5"/>
<sequence length="136" mass="15897">MNIDKMKNQHVEILEKISFLRTLSHAGVSSNAQEIATAIVSMSAIIKTHLSAEDQFLYPHIEQDGNSTLRQISSKFQREMTDIVSEYEVFSRRWNIASKLKGNDEAFRRDANNVLRKVYERMQKENKDFYPLVERM</sequence>
<feature type="domain" description="Hemerythrin-like" evidence="1">
    <location>
        <begin position="3"/>
        <end position="133"/>
    </location>
</feature>
<protein>
    <submittedName>
        <fullName evidence="3">Hemerythrin</fullName>
    </submittedName>
</protein>
<dbReference type="EMBL" id="NAEW01000001">
    <property type="protein sequence ID" value="OQM43726.1"/>
    <property type="molecule type" value="Genomic_DNA"/>
</dbReference>
<organism evidence="3 4">
    <name type="scientific">Citrobacter braakii</name>
    <dbReference type="NCBI Taxonomy" id="57706"/>
    <lineage>
        <taxon>Bacteria</taxon>
        <taxon>Pseudomonadati</taxon>
        <taxon>Pseudomonadota</taxon>
        <taxon>Gammaproteobacteria</taxon>
        <taxon>Enterobacterales</taxon>
        <taxon>Enterobacteriaceae</taxon>
        <taxon>Citrobacter</taxon>
        <taxon>Citrobacter freundii complex</taxon>
    </lineage>
</organism>
<evidence type="ECO:0000313" key="3">
    <source>
        <dbReference type="EMBL" id="OQM43726.1"/>
    </source>
</evidence>
<reference evidence="3 4" key="1">
    <citation type="submission" date="2017-03" db="EMBL/GenBank/DDBJ databases">
        <authorList>
            <person name="Afonso C.L."/>
            <person name="Miller P.J."/>
            <person name="Scott M.A."/>
            <person name="Spackman E."/>
            <person name="Goraichik I."/>
            <person name="Dimitrov K.M."/>
            <person name="Suarez D.L."/>
            <person name="Swayne D.E."/>
        </authorList>
    </citation>
    <scope>NUCLEOTIDE SEQUENCE [LARGE SCALE GENOMIC DNA]</scope>
    <source>
        <strain evidence="3 4">ATCC 51113</strain>
    </source>
</reference>
<gene>
    <name evidence="3" type="ORF">BZK42_02285</name>
    <name evidence="2" type="ORF">KAM621c_20840</name>
</gene>
<dbReference type="InterPro" id="IPR012312">
    <property type="entry name" value="Hemerythrin-like"/>
</dbReference>
<dbReference type="RefSeq" id="WP_080858689.1">
    <property type="nucleotide sequence ID" value="NZ_AP026382.1"/>
</dbReference>
<reference evidence="2" key="2">
    <citation type="submission" date="2022-07" db="EMBL/GenBank/DDBJ databases">
        <title>Complete genome sequence of carbapenem-resistant Citrobacter spp. in Japan.</title>
        <authorList>
            <person name="Maehana S."/>
            <person name="Suzuki M."/>
            <person name="Kitasato H."/>
        </authorList>
    </citation>
    <scope>NUCLEOTIDE SEQUENCE</scope>
    <source>
        <strain evidence="2">KAM621</strain>
    </source>
</reference>
<evidence type="ECO:0000313" key="2">
    <source>
        <dbReference type="EMBL" id="BDN96979.1"/>
    </source>
</evidence>
<dbReference type="Gene3D" id="1.20.120.520">
    <property type="entry name" value="nmb1532 protein domain like"/>
    <property type="match status" value="1"/>
</dbReference>
<accession>A0A1V8P4V5</accession>
<dbReference type="EMBL" id="AP026382">
    <property type="protein sequence ID" value="BDN96979.1"/>
    <property type="molecule type" value="Genomic_DNA"/>
</dbReference>